<feature type="domain" description="Exocyst complex component Sec10 N-terminal" evidence="7">
    <location>
        <begin position="55"/>
        <end position="169"/>
    </location>
</feature>
<sequence length="933" mass="103219">MSKDNKRSVERGEASDDLISIDTFQQSNFNVGNLLASLTEDLIKVEKENGKGFNPDPFINRLEDTVGRLIPLRDQVNQKIQALELEVNQREKDYKYSLEDLRNGLNKSTIEFSGLDSNITEIGKTVIRVGEQLESIDKARSRASEVHDIILYYNEFARGETNRLEALRKEGKDGRSKVAVVARRLLAVSKEVEGVEGSEVTRTTIEKYAERFEKDMLRLFEKAYLKGEPKVMAHCAQTLLDFNGGQSCIQIYVNQHDFFISRERIEAVNYVSQTPMWLALADPNKSPPKTEPELENLYTDIREQISQEAQIIEAVFPQPVVVMKVFLQRLFAQVVQSHIEKLITAAQGYNTLALLRVLAIARSSTAKLINDLKAHEFFRSSSLPVQSSSINSFNPIGSGQRTNEDGDSKTINNDDGDEGGGGGGGVDSRQAGQTMAVSTLSMILDQQLDELFSNHLNNNRYLDKEVKNLSELYGGYLIKFARWHRTMNKAKSTTIFDRMVNQLSTAASQAGSVTTSSSLTGATEVKTTGGGLKSLLKPSSSSNTNVVEGDAGGKDGAEEVEVEEGDGDLNLEVVEKLLTWHAESIGRMIELSAPSDVPKNVFGLLKALAESFCKAYVEAGLETCQSQLLSQDPKMEPDLRALKVIKLVDLSMNLWQRYLNNVIMPLSSSSVTVRRELSIYNHNILVRIEDKINTIVQKALELTITWLGSCLNKQKKLDFKPKNDEIEFDRMNTEACESSCSYLDKVRVILVEEESLSGKNVENFLNEAGVVFHSMLLEHLKKFPVSAIGGLMLTKDLAMYQDTISRFEISDLNDRFEMLRELGNIFVVQPSILKSYLNESMLGKLDSKLLRPYLNMRADFGDQPKKFWDEVVGIGGGGGGGGGGEGSSSLGTGSISSSLSLDLMKQGSGGSGSATPVENRHWLSFGTSSSSQS</sequence>
<keyword evidence="2" id="KW-0813">Transport</keyword>
<evidence type="ECO:0000313" key="9">
    <source>
        <dbReference type="Proteomes" id="UP001153365"/>
    </source>
</evidence>
<evidence type="ECO:0000256" key="2">
    <source>
        <dbReference type="ARBA" id="ARBA00022448"/>
    </source>
</evidence>
<dbReference type="InterPro" id="IPR009976">
    <property type="entry name" value="Sec10-like"/>
</dbReference>
<feature type="compositionally biased region" description="Low complexity" evidence="5">
    <location>
        <begin position="533"/>
        <end position="549"/>
    </location>
</feature>
<dbReference type="GO" id="GO:0000145">
    <property type="term" value="C:exocyst"/>
    <property type="evidence" value="ECO:0007669"/>
    <property type="project" value="TreeGrafter"/>
</dbReference>
<dbReference type="GO" id="GO:0006887">
    <property type="term" value="P:exocytosis"/>
    <property type="evidence" value="ECO:0007669"/>
    <property type="project" value="UniProtKB-KW"/>
</dbReference>
<feature type="domain" description="Exocyst complex component Sec10-like alpha-helical bundle" evidence="6">
    <location>
        <begin position="178"/>
        <end position="861"/>
    </location>
</feature>
<dbReference type="InterPro" id="IPR048627">
    <property type="entry name" value="Sec10_HB"/>
</dbReference>
<organism evidence="8 9">
    <name type="scientific">Phakopsora pachyrhizi</name>
    <name type="common">Asian soybean rust disease fungus</name>
    <dbReference type="NCBI Taxonomy" id="170000"/>
    <lineage>
        <taxon>Eukaryota</taxon>
        <taxon>Fungi</taxon>
        <taxon>Dikarya</taxon>
        <taxon>Basidiomycota</taxon>
        <taxon>Pucciniomycotina</taxon>
        <taxon>Pucciniomycetes</taxon>
        <taxon>Pucciniales</taxon>
        <taxon>Phakopsoraceae</taxon>
        <taxon>Phakopsora</taxon>
    </lineage>
</organism>
<dbReference type="Proteomes" id="UP001153365">
    <property type="component" value="Unassembled WGS sequence"/>
</dbReference>
<comment type="caution">
    <text evidence="8">The sequence shown here is derived from an EMBL/GenBank/DDBJ whole genome shotgun (WGS) entry which is preliminary data.</text>
</comment>
<dbReference type="Pfam" id="PF07393">
    <property type="entry name" value="Sec10_HB"/>
    <property type="match status" value="1"/>
</dbReference>
<reference evidence="8" key="1">
    <citation type="submission" date="2022-06" db="EMBL/GenBank/DDBJ databases">
        <authorList>
            <consortium name="SYNGENTA / RWTH Aachen University"/>
        </authorList>
    </citation>
    <scope>NUCLEOTIDE SEQUENCE</scope>
</reference>
<dbReference type="AlphaFoldDB" id="A0AAV0BLJ9"/>
<evidence type="ECO:0000259" key="6">
    <source>
        <dbReference type="Pfam" id="PF07393"/>
    </source>
</evidence>
<feature type="region of interest" description="Disordered" evidence="5">
    <location>
        <begin position="385"/>
        <end position="430"/>
    </location>
</feature>
<evidence type="ECO:0000256" key="5">
    <source>
        <dbReference type="SAM" id="MobiDB-lite"/>
    </source>
</evidence>
<keyword evidence="3" id="KW-0268">Exocytosis</keyword>
<evidence type="ECO:0000259" key="7">
    <source>
        <dbReference type="Pfam" id="PF20667"/>
    </source>
</evidence>
<comment type="similarity">
    <text evidence="1">Belongs to the SEC10 family.</text>
</comment>
<dbReference type="EMBL" id="CALTRL010005963">
    <property type="protein sequence ID" value="CAH7688197.1"/>
    <property type="molecule type" value="Genomic_DNA"/>
</dbReference>
<protein>
    <submittedName>
        <fullName evidence="8">Exocyst complex component Sec10-like protein</fullName>
    </submittedName>
</protein>
<evidence type="ECO:0000256" key="1">
    <source>
        <dbReference type="ARBA" id="ARBA00006572"/>
    </source>
</evidence>
<gene>
    <name evidence="8" type="ORF">PPACK8108_LOCUS23127</name>
</gene>
<dbReference type="Pfam" id="PF20667">
    <property type="entry name" value="Sec10_N"/>
    <property type="match status" value="1"/>
</dbReference>
<dbReference type="InterPro" id="IPR048625">
    <property type="entry name" value="Sec10_N"/>
</dbReference>
<keyword evidence="9" id="KW-1185">Reference proteome</keyword>
<feature type="region of interest" description="Disordered" evidence="5">
    <location>
        <begin position="530"/>
        <end position="555"/>
    </location>
</feature>
<keyword evidence="4" id="KW-0175">Coiled coil</keyword>
<name>A0AAV0BLJ9_PHAPC</name>
<accession>A0AAV0BLJ9</accession>
<evidence type="ECO:0000256" key="3">
    <source>
        <dbReference type="ARBA" id="ARBA00022483"/>
    </source>
</evidence>
<dbReference type="GO" id="GO:0006893">
    <property type="term" value="P:Golgi to plasma membrane transport"/>
    <property type="evidence" value="ECO:0007669"/>
    <property type="project" value="TreeGrafter"/>
</dbReference>
<feature type="region of interest" description="Disordered" evidence="5">
    <location>
        <begin position="901"/>
        <end position="933"/>
    </location>
</feature>
<dbReference type="PANTHER" id="PTHR12100:SF0">
    <property type="entry name" value="EXOCYST COMPLEX COMPONENT 5"/>
    <property type="match status" value="1"/>
</dbReference>
<proteinExistence type="inferred from homology"/>
<evidence type="ECO:0000256" key="4">
    <source>
        <dbReference type="ARBA" id="ARBA00023054"/>
    </source>
</evidence>
<evidence type="ECO:0000313" key="8">
    <source>
        <dbReference type="EMBL" id="CAH7688197.1"/>
    </source>
</evidence>
<dbReference type="PANTHER" id="PTHR12100">
    <property type="entry name" value="SEC10"/>
    <property type="match status" value="1"/>
</dbReference>
<feature type="compositionally biased region" description="Polar residues" evidence="5">
    <location>
        <begin position="385"/>
        <end position="401"/>
    </location>
</feature>